<dbReference type="AlphaFoldDB" id="T0M3A6"/>
<protein>
    <submittedName>
        <fullName evidence="1">Uncharacterized protein</fullName>
    </submittedName>
</protein>
<evidence type="ECO:0000313" key="1">
    <source>
        <dbReference type="EMBL" id="EQB58031.1"/>
    </source>
</evidence>
<organism evidence="1 2">
    <name type="scientific">Colletotrichum gloeosporioides (strain Cg-14)</name>
    <name type="common">Anthracnose fungus</name>
    <name type="synonym">Glomerella cingulata</name>
    <dbReference type="NCBI Taxonomy" id="1237896"/>
    <lineage>
        <taxon>Eukaryota</taxon>
        <taxon>Fungi</taxon>
        <taxon>Dikarya</taxon>
        <taxon>Ascomycota</taxon>
        <taxon>Pezizomycotina</taxon>
        <taxon>Sordariomycetes</taxon>
        <taxon>Hypocreomycetidae</taxon>
        <taxon>Glomerellales</taxon>
        <taxon>Glomerellaceae</taxon>
        <taxon>Colletotrichum</taxon>
        <taxon>Colletotrichum gloeosporioides species complex</taxon>
    </lineage>
</organism>
<gene>
    <name evidence="1" type="ORF">CGLO_01771</name>
</gene>
<dbReference type="InterPro" id="IPR027417">
    <property type="entry name" value="P-loop_NTPase"/>
</dbReference>
<dbReference type="HOGENOM" id="CLU_597168_0_0_1"/>
<accession>T0M3A6</accession>
<proteinExistence type="predicted"/>
<reference evidence="2" key="1">
    <citation type="journal article" date="2013" name="Mol. Plant Microbe Interact.">
        <title>Global aspects of pacC regulation of pathogenicity genes in Colletotrichum gloeosporioides as revealed by transcriptome analysis.</title>
        <authorList>
            <person name="Alkan N."/>
            <person name="Meng X."/>
            <person name="Friedlander G."/>
            <person name="Reuveni E."/>
            <person name="Sukno S."/>
            <person name="Sherman A."/>
            <person name="Thon M."/>
            <person name="Fluhr R."/>
            <person name="Prusky D."/>
        </authorList>
    </citation>
    <scope>NUCLEOTIDE SEQUENCE [LARGE SCALE GENOMIC DNA]</scope>
    <source>
        <strain evidence="2">Cg-14</strain>
    </source>
</reference>
<dbReference type="OrthoDB" id="4828932at2759"/>
<evidence type="ECO:0000313" key="2">
    <source>
        <dbReference type="Proteomes" id="UP000015530"/>
    </source>
</evidence>
<comment type="caution">
    <text evidence="1">The sequence shown here is derived from an EMBL/GenBank/DDBJ whole genome shotgun (WGS) entry which is preliminary data.</text>
</comment>
<dbReference type="Proteomes" id="UP000015530">
    <property type="component" value="Unassembled WGS sequence"/>
</dbReference>
<sequence>MANHEPQPPRDTIFVAADLKCVLRKQSLRLWTTSPNSITLVVTHHASGHVETVRTLEDAGYHAIDWNVYRQMPSLLEAQAGTCVVLSPSIIPDPSFLDFVRGRLVNAIIVENSELSYQKFDCHHGQSEYGQFGLIATLELYLERRCRLARVLITRLLPPSAVDDFRRQYDVEPDYDCIRLPMNNPKTVYSAVGSQNGFLMRQGLSTALNHFHAAIDAAAKPSAARETQKRQLAVVLTASHSQAIVLAAEYGCHYFDSADPLEERRCRLHAWRTSQKQTIFASSQHMTALDLQDVSLIINYDNPECAIPLTLQVEPDGPARIMSIYLLDSIMAPALDCAPIPVGNTAVNVCSTPKAIKSEINAKPNIPLIRTSIASPEDSKSKVPAVDSDELKGTAQPAYEPEEYTWVSIEISCDNGLSFVKVKDMEDSLRRTFPDARIRCHKSVSKIIQDETKKRRLT</sequence>
<dbReference type="EMBL" id="AMYD01000373">
    <property type="protein sequence ID" value="EQB58031.1"/>
    <property type="molecule type" value="Genomic_DNA"/>
</dbReference>
<dbReference type="Gene3D" id="3.40.50.300">
    <property type="entry name" value="P-loop containing nucleotide triphosphate hydrolases"/>
    <property type="match status" value="1"/>
</dbReference>
<name>T0M3A6_COLGC</name>